<feature type="transmembrane region" description="Helical" evidence="9">
    <location>
        <begin position="52"/>
        <end position="71"/>
    </location>
</feature>
<evidence type="ECO:0000256" key="4">
    <source>
        <dbReference type="ARBA" id="ARBA00022692"/>
    </source>
</evidence>
<comment type="subcellular location">
    <subcellularLocation>
        <location evidence="1">Endoplasmic reticulum membrane</location>
        <topology evidence="1">Multi-pass membrane protein</topology>
    </subcellularLocation>
</comment>
<dbReference type="GO" id="GO:0006465">
    <property type="term" value="P:signal peptide processing"/>
    <property type="evidence" value="ECO:0007669"/>
    <property type="project" value="InterPro"/>
</dbReference>
<dbReference type="STRING" id="869754.A0A1A0HHR9"/>
<evidence type="ECO:0000256" key="7">
    <source>
        <dbReference type="ARBA" id="ARBA00023136"/>
    </source>
</evidence>
<evidence type="ECO:0000256" key="8">
    <source>
        <dbReference type="ARBA" id="ARBA00045204"/>
    </source>
</evidence>
<dbReference type="RefSeq" id="XP_018713908.1">
    <property type="nucleotide sequence ID" value="XM_018856514.1"/>
</dbReference>
<sequence>MESIGKAISTAIEFPIDFEGQKKASQYTSLFLYVSVIASVSAGFLTQNILHILYVLATCIAVTALAILPAWPAYKKNPTQWLQVKYDL</sequence>
<dbReference type="Pfam" id="PF06645">
    <property type="entry name" value="SPC12"/>
    <property type="match status" value="1"/>
</dbReference>
<feature type="transmembrane region" description="Helical" evidence="9">
    <location>
        <begin position="30"/>
        <end position="46"/>
    </location>
</feature>
<gene>
    <name evidence="10" type="ORF">METBIDRAFT_34727</name>
</gene>
<dbReference type="AlphaFoldDB" id="A0A1A0HHR9"/>
<keyword evidence="7 9" id="KW-0472">Membrane</keyword>
<evidence type="ECO:0000256" key="3">
    <source>
        <dbReference type="ARBA" id="ARBA00017059"/>
    </source>
</evidence>
<evidence type="ECO:0000256" key="5">
    <source>
        <dbReference type="ARBA" id="ARBA00022824"/>
    </source>
</evidence>
<dbReference type="GO" id="GO:0005787">
    <property type="term" value="C:signal peptidase complex"/>
    <property type="evidence" value="ECO:0007669"/>
    <property type="project" value="InterPro"/>
</dbReference>
<evidence type="ECO:0000256" key="6">
    <source>
        <dbReference type="ARBA" id="ARBA00022989"/>
    </source>
</evidence>
<accession>A0A1A0HHR9</accession>
<name>A0A1A0HHR9_9ASCO</name>
<keyword evidence="11" id="KW-1185">Reference proteome</keyword>
<organism evidence="10 11">
    <name type="scientific">Metschnikowia bicuspidata var. bicuspidata NRRL YB-4993</name>
    <dbReference type="NCBI Taxonomy" id="869754"/>
    <lineage>
        <taxon>Eukaryota</taxon>
        <taxon>Fungi</taxon>
        <taxon>Dikarya</taxon>
        <taxon>Ascomycota</taxon>
        <taxon>Saccharomycotina</taxon>
        <taxon>Pichiomycetes</taxon>
        <taxon>Metschnikowiaceae</taxon>
        <taxon>Metschnikowia</taxon>
    </lineage>
</organism>
<dbReference type="PANTHER" id="PTHR13202:SF0">
    <property type="entry name" value="SIGNAL PEPTIDASE COMPLEX SUBUNIT 1"/>
    <property type="match status" value="1"/>
</dbReference>
<dbReference type="GO" id="GO:0045047">
    <property type="term" value="P:protein targeting to ER"/>
    <property type="evidence" value="ECO:0007669"/>
    <property type="project" value="TreeGrafter"/>
</dbReference>
<dbReference type="InterPro" id="IPR009542">
    <property type="entry name" value="Spc1/SPCS1"/>
</dbReference>
<dbReference type="OrthoDB" id="263893at2759"/>
<comment type="similarity">
    <text evidence="2">Belongs to the SPCS1 family.</text>
</comment>
<reference evidence="10 11" key="1">
    <citation type="submission" date="2016-05" db="EMBL/GenBank/DDBJ databases">
        <title>Comparative genomics of biotechnologically important yeasts.</title>
        <authorList>
            <consortium name="DOE Joint Genome Institute"/>
            <person name="Riley R."/>
            <person name="Haridas S."/>
            <person name="Wolfe K.H."/>
            <person name="Lopes M.R."/>
            <person name="Hittinger C.T."/>
            <person name="Goker M."/>
            <person name="Salamov A."/>
            <person name="Wisecaver J."/>
            <person name="Long T.M."/>
            <person name="Aerts A.L."/>
            <person name="Barry K."/>
            <person name="Choi C."/>
            <person name="Clum A."/>
            <person name="Coughlan A.Y."/>
            <person name="Deshpande S."/>
            <person name="Douglass A.P."/>
            <person name="Hanson S.J."/>
            <person name="Klenk H.-P."/>
            <person name="LaButti K."/>
            <person name="Lapidus A."/>
            <person name="Lindquist E."/>
            <person name="Lipzen A."/>
            <person name="Meier-kolthoff J.P."/>
            <person name="Ohm R.A."/>
            <person name="Otillar R.P."/>
            <person name="Pangilinan J."/>
            <person name="Peng Y."/>
            <person name="Rokas A."/>
            <person name="Rosa C.A."/>
            <person name="Scheuner C."/>
            <person name="Sibirny A.A."/>
            <person name="Slot J.C."/>
            <person name="Stielow J.B."/>
            <person name="Sun H."/>
            <person name="Kurtzman C.P."/>
            <person name="Blackwell M."/>
            <person name="Grigoriev I.V."/>
            <person name="Jeffries T.W."/>
        </authorList>
    </citation>
    <scope>NUCLEOTIDE SEQUENCE [LARGE SCALE GENOMIC DNA]</scope>
    <source>
        <strain evidence="10 11">NRRL YB-4993</strain>
    </source>
</reference>
<dbReference type="Proteomes" id="UP000092555">
    <property type="component" value="Unassembled WGS sequence"/>
</dbReference>
<dbReference type="PANTHER" id="PTHR13202">
    <property type="entry name" value="MICROSOMAL SIGNAL PEPTIDASE 12 KDA SUBUNIT"/>
    <property type="match status" value="1"/>
</dbReference>
<evidence type="ECO:0000256" key="9">
    <source>
        <dbReference type="SAM" id="Phobius"/>
    </source>
</evidence>
<evidence type="ECO:0000313" key="10">
    <source>
        <dbReference type="EMBL" id="OBA23427.1"/>
    </source>
</evidence>
<proteinExistence type="inferred from homology"/>
<keyword evidence="5" id="KW-0256">Endoplasmic reticulum</keyword>
<dbReference type="GeneID" id="30029490"/>
<keyword evidence="6 9" id="KW-1133">Transmembrane helix</keyword>
<protein>
    <recommendedName>
        <fullName evidence="3">Signal peptidase complex subunit 1</fullName>
    </recommendedName>
</protein>
<evidence type="ECO:0000313" key="11">
    <source>
        <dbReference type="Proteomes" id="UP000092555"/>
    </source>
</evidence>
<dbReference type="EMBL" id="LXTC01000001">
    <property type="protein sequence ID" value="OBA23427.1"/>
    <property type="molecule type" value="Genomic_DNA"/>
</dbReference>
<comment type="function">
    <text evidence="8">Component of the signal peptidase complex (SPC) which catalyzes the cleavage of N-terminal signal sequences from nascent proteins as they are translocated into the lumen of the endoplasmic reticulum. Dispensable for SPC enzymatic activity.</text>
</comment>
<keyword evidence="4 9" id="KW-0812">Transmembrane</keyword>
<comment type="caution">
    <text evidence="10">The sequence shown here is derived from an EMBL/GenBank/DDBJ whole genome shotgun (WGS) entry which is preliminary data.</text>
</comment>
<evidence type="ECO:0000256" key="1">
    <source>
        <dbReference type="ARBA" id="ARBA00004477"/>
    </source>
</evidence>
<evidence type="ECO:0000256" key="2">
    <source>
        <dbReference type="ARBA" id="ARBA00005245"/>
    </source>
</evidence>